<accession>A0A023CUS2</accession>
<dbReference type="PATRIC" id="fig|1423806.3.peg.1779"/>
<keyword evidence="5 7" id="KW-1133">Transmembrane helix</keyword>
<evidence type="ECO:0000256" key="1">
    <source>
        <dbReference type="ARBA" id="ARBA00004141"/>
    </source>
</evidence>
<keyword evidence="4" id="KW-0378">Hydrolase</keyword>
<feature type="transmembrane region" description="Helical" evidence="7">
    <location>
        <begin position="145"/>
        <end position="162"/>
    </location>
</feature>
<evidence type="ECO:0000256" key="3">
    <source>
        <dbReference type="ARBA" id="ARBA00022692"/>
    </source>
</evidence>
<dbReference type="Gene3D" id="1.20.1540.10">
    <property type="entry name" value="Rhomboid-like"/>
    <property type="match status" value="1"/>
</dbReference>
<comment type="subcellular location">
    <subcellularLocation>
        <location evidence="1">Membrane</location>
        <topology evidence="1">Multi-pass membrane protein</topology>
    </subcellularLocation>
</comment>
<protein>
    <submittedName>
        <fullName evidence="9">Rhomboid family integral membrane protein</fullName>
    </submittedName>
</protein>
<dbReference type="AlphaFoldDB" id="A0A023CUS2"/>
<dbReference type="InterPro" id="IPR022764">
    <property type="entry name" value="Peptidase_S54_rhomboid_dom"/>
</dbReference>
<feature type="transmembrane region" description="Helical" evidence="7">
    <location>
        <begin position="199"/>
        <end position="217"/>
    </location>
</feature>
<comment type="caution">
    <text evidence="9">The sequence shown here is derived from an EMBL/GenBank/DDBJ whole genome shotgun (WGS) entry which is preliminary data.</text>
</comment>
<evidence type="ECO:0000313" key="9">
    <source>
        <dbReference type="EMBL" id="KRN05203.1"/>
    </source>
</evidence>
<evidence type="ECO:0000256" key="7">
    <source>
        <dbReference type="SAM" id="Phobius"/>
    </source>
</evidence>
<dbReference type="GO" id="GO:0016020">
    <property type="term" value="C:membrane"/>
    <property type="evidence" value="ECO:0007669"/>
    <property type="project" value="UniProtKB-SubCell"/>
</dbReference>
<comment type="similarity">
    <text evidence="2">Belongs to the peptidase S54 family.</text>
</comment>
<feature type="transmembrane region" description="Helical" evidence="7">
    <location>
        <begin position="116"/>
        <end position="133"/>
    </location>
</feature>
<dbReference type="InterPro" id="IPR050925">
    <property type="entry name" value="Rhomboid_protease_S54"/>
</dbReference>
<dbReference type="eggNOG" id="COG0705">
    <property type="taxonomic scope" value="Bacteria"/>
</dbReference>
<evidence type="ECO:0000259" key="8">
    <source>
        <dbReference type="Pfam" id="PF01694"/>
    </source>
</evidence>
<dbReference type="EMBL" id="AYZF01000017">
    <property type="protein sequence ID" value="KRN05203.1"/>
    <property type="molecule type" value="Genomic_DNA"/>
</dbReference>
<dbReference type="RefSeq" id="WP_034986572.1">
    <property type="nucleotide sequence ID" value="NZ_AYZF01000017.1"/>
</dbReference>
<feature type="transmembrane region" description="Helical" evidence="7">
    <location>
        <begin position="60"/>
        <end position="80"/>
    </location>
</feature>
<reference evidence="9 10" key="1">
    <citation type="journal article" date="2015" name="Genome Announc.">
        <title>Expanding the biotechnology potential of lactobacilli through comparative genomics of 213 strains and associated genera.</title>
        <authorList>
            <person name="Sun Z."/>
            <person name="Harris H.M."/>
            <person name="McCann A."/>
            <person name="Guo C."/>
            <person name="Argimon S."/>
            <person name="Zhang W."/>
            <person name="Yang X."/>
            <person name="Jeffery I.B."/>
            <person name="Cooney J.C."/>
            <person name="Kagawa T.F."/>
            <person name="Liu W."/>
            <person name="Song Y."/>
            <person name="Salvetti E."/>
            <person name="Wrobel A."/>
            <person name="Rasinkangas P."/>
            <person name="Parkhill J."/>
            <person name="Rea M.C."/>
            <person name="O'Sullivan O."/>
            <person name="Ritari J."/>
            <person name="Douillard F.P."/>
            <person name="Paul Ross R."/>
            <person name="Yang R."/>
            <person name="Briner A.E."/>
            <person name="Felis G.E."/>
            <person name="de Vos W.M."/>
            <person name="Barrangou R."/>
            <person name="Klaenhammer T.R."/>
            <person name="Caufield P.W."/>
            <person name="Cui Y."/>
            <person name="Zhang H."/>
            <person name="O'Toole P.W."/>
        </authorList>
    </citation>
    <scope>NUCLEOTIDE SEQUENCE [LARGE SCALE GENOMIC DNA]</scope>
    <source>
        <strain evidence="9 10">DSM 21376</strain>
    </source>
</reference>
<feature type="transmembrane region" description="Helical" evidence="7">
    <location>
        <begin position="168"/>
        <end position="187"/>
    </location>
</feature>
<keyword evidence="3 7" id="KW-0812">Transmembrane</keyword>
<proteinExistence type="inferred from homology"/>
<evidence type="ECO:0000256" key="2">
    <source>
        <dbReference type="ARBA" id="ARBA00009045"/>
    </source>
</evidence>
<evidence type="ECO:0000256" key="5">
    <source>
        <dbReference type="ARBA" id="ARBA00022989"/>
    </source>
</evidence>
<gene>
    <name evidence="9" type="ORF">FD15_GL001748</name>
</gene>
<dbReference type="GO" id="GO:0004252">
    <property type="term" value="F:serine-type endopeptidase activity"/>
    <property type="evidence" value="ECO:0007669"/>
    <property type="project" value="InterPro"/>
</dbReference>
<evidence type="ECO:0000256" key="4">
    <source>
        <dbReference type="ARBA" id="ARBA00022801"/>
    </source>
</evidence>
<evidence type="ECO:0000313" key="10">
    <source>
        <dbReference type="Proteomes" id="UP000050961"/>
    </source>
</evidence>
<dbReference type="PANTHER" id="PTHR43731:SF14">
    <property type="entry name" value="PRESENILIN-ASSOCIATED RHOMBOID-LIKE PROTEIN, MITOCHONDRIAL"/>
    <property type="match status" value="1"/>
</dbReference>
<keyword evidence="6 7" id="KW-0472">Membrane</keyword>
<dbReference type="OrthoDB" id="9813074at2"/>
<sequence>MASWTRKPYITYGLIVINVIVFLLMTLLGGSENVSTLIAFGAKVNTLILEGQWWRFITPMFLHIGFEHILLNMITLYFIGTQIEAFFGSGRFLALYLLSGIGGNIASFTFNPTALSAGASTALFGLFGAFLMLGESFRENPYIRAMSRQFLLLVILNVIFGFSGNVDLAGHLGGLATGFLAAYVVGVPMIGKVPLMKRLVSLLAIIFVGGLLLIMGFKI</sequence>
<name>A0A023CUS2_9LACO</name>
<dbReference type="SUPFAM" id="SSF144091">
    <property type="entry name" value="Rhomboid-like"/>
    <property type="match status" value="1"/>
</dbReference>
<dbReference type="PANTHER" id="PTHR43731">
    <property type="entry name" value="RHOMBOID PROTEASE"/>
    <property type="match status" value="1"/>
</dbReference>
<feature type="transmembrane region" description="Helical" evidence="7">
    <location>
        <begin position="9"/>
        <end position="28"/>
    </location>
</feature>
<evidence type="ECO:0000256" key="6">
    <source>
        <dbReference type="ARBA" id="ARBA00023136"/>
    </source>
</evidence>
<organism evidence="9 10">
    <name type="scientific">Liquorilactobacillus sucicola DSM 21376 = JCM 15457</name>
    <dbReference type="NCBI Taxonomy" id="1423806"/>
    <lineage>
        <taxon>Bacteria</taxon>
        <taxon>Bacillati</taxon>
        <taxon>Bacillota</taxon>
        <taxon>Bacilli</taxon>
        <taxon>Lactobacillales</taxon>
        <taxon>Lactobacillaceae</taxon>
        <taxon>Liquorilactobacillus</taxon>
    </lineage>
</organism>
<dbReference type="STRING" id="1423806.FD15_GL001748"/>
<dbReference type="Proteomes" id="UP000050961">
    <property type="component" value="Unassembled WGS sequence"/>
</dbReference>
<keyword evidence="10" id="KW-1185">Reference proteome</keyword>
<dbReference type="InterPro" id="IPR035952">
    <property type="entry name" value="Rhomboid-like_sf"/>
</dbReference>
<dbReference type="Pfam" id="PF01694">
    <property type="entry name" value="Rhomboid"/>
    <property type="match status" value="1"/>
</dbReference>
<feature type="transmembrane region" description="Helical" evidence="7">
    <location>
        <begin position="92"/>
        <end position="110"/>
    </location>
</feature>
<feature type="domain" description="Peptidase S54 rhomboid" evidence="8">
    <location>
        <begin position="51"/>
        <end position="185"/>
    </location>
</feature>